<evidence type="ECO:0000313" key="5">
    <source>
        <dbReference type="Proteomes" id="UP000193144"/>
    </source>
</evidence>
<feature type="compositionally biased region" description="Basic and acidic residues" evidence="1">
    <location>
        <begin position="974"/>
        <end position="984"/>
    </location>
</feature>
<keyword evidence="2" id="KW-0812">Transmembrane</keyword>
<feature type="compositionally biased region" description="Polar residues" evidence="1">
    <location>
        <begin position="964"/>
        <end position="973"/>
    </location>
</feature>
<keyword evidence="5" id="KW-1185">Reference proteome</keyword>
<proteinExistence type="predicted"/>
<dbReference type="InterPro" id="IPR015919">
    <property type="entry name" value="Cadherin-like_sf"/>
</dbReference>
<name>A0A1Y1ZGL7_9PLEO</name>
<evidence type="ECO:0000259" key="3">
    <source>
        <dbReference type="SMART" id="SM00736"/>
    </source>
</evidence>
<comment type="caution">
    <text evidence="4">The sequence shown here is derived from an EMBL/GenBank/DDBJ whole genome shotgun (WGS) entry which is preliminary data.</text>
</comment>
<dbReference type="InterPro" id="IPR006644">
    <property type="entry name" value="Cadg"/>
</dbReference>
<feature type="compositionally biased region" description="Polar residues" evidence="1">
    <location>
        <begin position="1065"/>
        <end position="1102"/>
    </location>
</feature>
<feature type="region of interest" description="Disordered" evidence="1">
    <location>
        <begin position="408"/>
        <end position="444"/>
    </location>
</feature>
<feature type="transmembrane region" description="Helical" evidence="2">
    <location>
        <begin position="449"/>
        <end position="474"/>
    </location>
</feature>
<keyword evidence="2" id="KW-0472">Membrane</keyword>
<feature type="compositionally biased region" description="Low complexity" evidence="1">
    <location>
        <begin position="417"/>
        <end position="437"/>
    </location>
</feature>
<dbReference type="GO" id="GO:0016020">
    <property type="term" value="C:membrane"/>
    <property type="evidence" value="ECO:0007669"/>
    <property type="project" value="InterPro"/>
</dbReference>
<protein>
    <recommendedName>
        <fullName evidence="3">Dystroglycan-type cadherin-like domain-containing protein</fullName>
    </recommendedName>
</protein>
<feature type="region of interest" description="Disordered" evidence="1">
    <location>
        <begin position="512"/>
        <end position="533"/>
    </location>
</feature>
<feature type="compositionally biased region" description="Polar residues" evidence="1">
    <location>
        <begin position="1161"/>
        <end position="1171"/>
    </location>
</feature>
<accession>A0A1Y1ZGL7</accession>
<dbReference type="Gene3D" id="2.60.40.10">
    <property type="entry name" value="Immunoglobulins"/>
    <property type="match status" value="4"/>
</dbReference>
<keyword evidence="2" id="KW-1133">Transmembrane helix</keyword>
<evidence type="ECO:0000256" key="2">
    <source>
        <dbReference type="SAM" id="Phobius"/>
    </source>
</evidence>
<dbReference type="GO" id="GO:0005509">
    <property type="term" value="F:calcium ion binding"/>
    <property type="evidence" value="ECO:0007669"/>
    <property type="project" value="InterPro"/>
</dbReference>
<reference evidence="4 5" key="1">
    <citation type="submission" date="2016-07" db="EMBL/GenBank/DDBJ databases">
        <title>Pervasive Adenine N6-methylation of Active Genes in Fungi.</title>
        <authorList>
            <consortium name="DOE Joint Genome Institute"/>
            <person name="Mondo S.J."/>
            <person name="Dannebaum R.O."/>
            <person name="Kuo R.C."/>
            <person name="Labutti K."/>
            <person name="Haridas S."/>
            <person name="Kuo A."/>
            <person name="Salamov A."/>
            <person name="Ahrendt S.R."/>
            <person name="Lipzen A."/>
            <person name="Sullivan W."/>
            <person name="Andreopoulos W.B."/>
            <person name="Clum A."/>
            <person name="Lindquist E."/>
            <person name="Daum C."/>
            <person name="Ramamoorthy G.K."/>
            <person name="Gryganskyi A."/>
            <person name="Culley D."/>
            <person name="Magnuson J.K."/>
            <person name="James T.Y."/>
            <person name="O'Malley M.A."/>
            <person name="Stajich J.E."/>
            <person name="Spatafora J.W."/>
            <person name="Visel A."/>
            <person name="Grigoriev I.V."/>
        </authorList>
    </citation>
    <scope>NUCLEOTIDE SEQUENCE [LARGE SCALE GENOMIC DNA]</scope>
    <source>
        <strain evidence="4 5">CBS 115471</strain>
    </source>
</reference>
<feature type="compositionally biased region" description="Basic and acidic residues" evidence="1">
    <location>
        <begin position="1204"/>
        <end position="1229"/>
    </location>
</feature>
<feature type="domain" description="Dystroglycan-type cadherin-like" evidence="3">
    <location>
        <begin position="130"/>
        <end position="226"/>
    </location>
</feature>
<feature type="compositionally biased region" description="Basic and acidic residues" evidence="1">
    <location>
        <begin position="512"/>
        <end position="522"/>
    </location>
</feature>
<feature type="compositionally biased region" description="Polar residues" evidence="1">
    <location>
        <begin position="869"/>
        <end position="878"/>
    </location>
</feature>
<dbReference type="STRING" id="1231657.A0A1Y1ZGL7"/>
<organism evidence="4 5">
    <name type="scientific">Clohesyomyces aquaticus</name>
    <dbReference type="NCBI Taxonomy" id="1231657"/>
    <lineage>
        <taxon>Eukaryota</taxon>
        <taxon>Fungi</taxon>
        <taxon>Dikarya</taxon>
        <taxon>Ascomycota</taxon>
        <taxon>Pezizomycotina</taxon>
        <taxon>Dothideomycetes</taxon>
        <taxon>Pleosporomycetidae</taxon>
        <taxon>Pleosporales</taxon>
        <taxon>Lindgomycetaceae</taxon>
        <taxon>Clohesyomyces</taxon>
    </lineage>
</organism>
<dbReference type="SUPFAM" id="SSF49313">
    <property type="entry name" value="Cadherin-like"/>
    <property type="match status" value="4"/>
</dbReference>
<dbReference type="EMBL" id="MCFA01000087">
    <property type="protein sequence ID" value="ORY09403.1"/>
    <property type="molecule type" value="Genomic_DNA"/>
</dbReference>
<evidence type="ECO:0000256" key="1">
    <source>
        <dbReference type="SAM" id="MobiDB-lite"/>
    </source>
</evidence>
<feature type="compositionally biased region" description="Basic and acidic residues" evidence="1">
    <location>
        <begin position="1297"/>
        <end position="1314"/>
    </location>
</feature>
<dbReference type="InterPro" id="IPR013783">
    <property type="entry name" value="Ig-like_fold"/>
</dbReference>
<feature type="region of interest" description="Disordered" evidence="1">
    <location>
        <begin position="1143"/>
        <end position="1287"/>
    </location>
</feature>
<feature type="domain" description="Dystroglycan-type cadherin-like" evidence="3">
    <location>
        <begin position="16"/>
        <end position="112"/>
    </location>
</feature>
<dbReference type="Proteomes" id="UP000193144">
    <property type="component" value="Unassembled WGS sequence"/>
</dbReference>
<dbReference type="Pfam" id="PF05345">
    <property type="entry name" value="He_PIG"/>
    <property type="match status" value="3"/>
</dbReference>
<sequence>MWILFVWVAVVIASPQVNFPLNSQFPPVARVGEPFNFQFASNTFGPNSDKLQYSITHQPGWLTLDNNKRTLSGTPGPGDAGVATFTIIAAGEAGAVVDMDSKLLVKDSSTPAFSGNISLDLSKAGPLSGPKSITLPPSKPFQVAFAKDTFQSAGTSLTYHATLTDHTPLPAWISFDSSDVQFSGTTPAMASSPQSYEILLIASEDSIYAAASASFVITVSGRQLLFKPVQRTITLRTGDLVNVGDLRTTLFLDGSLVSDSDIESATAELPDWLSFDNRTLAITGTPPSGLMSEDIGIIVRDNFGDSTQASIHLAFRSQLFGTEIGDLNITAGKYFEYKMPEGLLARSDELISLDCGAVARWLHFEPTTSTVSGTVPADTAPSVVEAILTAKSSDGKSQDSQTIKLHVTGEGAHHHSSSTPSSTTSTQSSPASDAASPDTPPKYSKSRTAAVVAGTVVSAIAALLFIVAIALLCCRRRKGLRKWSSPRSPKKADISRPIPIEEQWEDMGRALDGDLERGKDGDTPLELTPERPPQLDLDLTVRDKGNHSTASSIGEGEAKILTTFERSSWGLKLDAGPSHCPPDSMKIPTAMARKESETLSSPCKRRQRTTAIYRDIYNIGGLPVSSRLTGLEDGRLSSRPNINFSWSRRPLSCDSATTRRTSALSATPSAFPRPPAARHTTQLTIPIEKRYSIRAVSSDVDSLLDRRTLDEKRKSYIRKRVSTQSPFFGASSSRLSASSYRSAPQYMTEFAAASKPPSSPLAPSRVVKPNDEIEDIEEVRRPESLHTRKTSATSCTMTGIHMPFPEILRSPPSESSFVRHTTNSAADRVNLQDLCERPNTAVCSRPAFSPQYAAHDSNRAQELNHSLNSLTGSKTFQNEELSDSVYSSEEEDIEDYEEKRDTITPSKYTLPPLKLDPVRKSKVASGRLSQREPTPYTLLQEHGGKENMSSIYNLAISSKGAGKNTVTNPSTSPERPKLSTDPRKCRSTYHARAESRTAARGTQRHSENRPPTRQRSHQCRHSGSQSRSSVVKQHGRDRSRPQSSAFPRFDPLNLPLSLTNPTTTQDEPSTITRDNKNIQSNKPLPKNGTKSSLLPRSTSGNLLNYADHEEPQIEELESGSIGLRTSNGRIAMPARQSRLAQLTVVQKQKQSRKRDTAIRVRNTSTSPSPTSVHAPASNGHSARGGVLGLGIGLDLLTGRGSRGRGAEDKDTRSHHPDHYRQSQKTRENPRTPPSVLETASRTGNAGVAESPSPTQLKIHEGNARRPVSVEVEENGSKNDSGRRRRTWGSLKAVMSRARYDGKQSDEERGNEYFL</sequence>
<dbReference type="SMART" id="SM00736">
    <property type="entry name" value="CADG"/>
    <property type="match status" value="2"/>
</dbReference>
<feature type="region of interest" description="Disordered" evidence="1">
    <location>
        <begin position="869"/>
        <end position="944"/>
    </location>
</feature>
<feature type="compositionally biased region" description="Polar residues" evidence="1">
    <location>
        <begin position="1021"/>
        <end position="1031"/>
    </location>
</feature>
<feature type="compositionally biased region" description="Low complexity" evidence="1">
    <location>
        <begin position="1051"/>
        <end position="1064"/>
    </location>
</feature>
<feature type="region of interest" description="Disordered" evidence="1">
    <location>
        <begin position="1295"/>
        <end position="1314"/>
    </location>
</feature>
<dbReference type="OrthoDB" id="41532at2759"/>
<evidence type="ECO:0000313" key="4">
    <source>
        <dbReference type="EMBL" id="ORY09403.1"/>
    </source>
</evidence>
<feature type="region of interest" description="Disordered" evidence="1">
    <location>
        <begin position="960"/>
        <end position="1103"/>
    </location>
</feature>
<gene>
    <name evidence="4" type="ORF">BCR34DRAFT_373867</name>
</gene>